<feature type="transmembrane region" description="Helical" evidence="9">
    <location>
        <begin position="238"/>
        <end position="259"/>
    </location>
</feature>
<dbReference type="STRING" id="364200.SAMN04488515_1025"/>
<keyword evidence="3" id="KW-1003">Cell membrane</keyword>
<dbReference type="OrthoDB" id="4250245at2"/>
<dbReference type="GO" id="GO:0022857">
    <property type="term" value="F:transmembrane transporter activity"/>
    <property type="evidence" value="ECO:0007669"/>
    <property type="project" value="UniProtKB-UniRule"/>
</dbReference>
<dbReference type="EMBL" id="FOIZ01000001">
    <property type="protein sequence ID" value="SEW09617.1"/>
    <property type="molecule type" value="Genomic_DNA"/>
</dbReference>
<accession>A0A1I0P602</accession>
<gene>
    <name evidence="11" type="ORF">SAMN04488515_1025</name>
</gene>
<dbReference type="PANTHER" id="PTHR35011:SF4">
    <property type="entry name" value="SLL1102 PROTEIN"/>
    <property type="match status" value="1"/>
</dbReference>
<dbReference type="AlphaFoldDB" id="A0A1I0P602"/>
<sequence length="267" mass="30190">MKTTEEVIAITDPGEVNRAEHNKGDRFIVFIGNIGAWLFPALMIAICTQVVLRNAGNNQAWLDDLQWWIYGIAVLIGVAYAVTTDSHVRVDVLYDNFSREKQTRISLIAIGWLFLPFIILAWDVSLPYALTSVFADEGSSSPNGLHNLWILKIFMNISFLLIAVACVSALIRLITRLSRPTLSRFILWSLPATMLAVNIAVFYLALGFLTLTAAPEATSRDISRHWFFDDFEFWKYDIKYTVLIGVVLTLIILGLARILDRNKRHEG</sequence>
<keyword evidence="7 9" id="KW-0472">Membrane</keyword>
<evidence type="ECO:0000256" key="2">
    <source>
        <dbReference type="ARBA" id="ARBA00022448"/>
    </source>
</evidence>
<comment type="function">
    <text evidence="9">Part of the tripartite ATP-independent periplasmic (TRAP) transport system.</text>
</comment>
<protein>
    <recommendedName>
        <fullName evidence="9">TRAP transporter small permease protein</fullName>
    </recommendedName>
</protein>
<dbReference type="GO" id="GO:0005886">
    <property type="term" value="C:plasma membrane"/>
    <property type="evidence" value="ECO:0007669"/>
    <property type="project" value="UniProtKB-SubCell"/>
</dbReference>
<evidence type="ECO:0000256" key="7">
    <source>
        <dbReference type="ARBA" id="ARBA00023136"/>
    </source>
</evidence>
<feature type="transmembrane region" description="Helical" evidence="9">
    <location>
        <begin position="185"/>
        <end position="206"/>
    </location>
</feature>
<evidence type="ECO:0000256" key="5">
    <source>
        <dbReference type="ARBA" id="ARBA00022692"/>
    </source>
</evidence>
<organism evidence="11 12">
    <name type="scientific">Cognatiyoonia koreensis</name>
    <dbReference type="NCBI Taxonomy" id="364200"/>
    <lineage>
        <taxon>Bacteria</taxon>
        <taxon>Pseudomonadati</taxon>
        <taxon>Pseudomonadota</taxon>
        <taxon>Alphaproteobacteria</taxon>
        <taxon>Rhodobacterales</taxon>
        <taxon>Paracoccaceae</taxon>
        <taxon>Cognatiyoonia</taxon>
    </lineage>
</organism>
<keyword evidence="6 9" id="KW-1133">Transmembrane helix</keyword>
<evidence type="ECO:0000256" key="3">
    <source>
        <dbReference type="ARBA" id="ARBA00022475"/>
    </source>
</evidence>
<dbReference type="Proteomes" id="UP000199167">
    <property type="component" value="Unassembled WGS sequence"/>
</dbReference>
<evidence type="ECO:0000256" key="1">
    <source>
        <dbReference type="ARBA" id="ARBA00004429"/>
    </source>
</evidence>
<dbReference type="PANTHER" id="PTHR35011">
    <property type="entry name" value="2,3-DIKETO-L-GULONATE TRAP TRANSPORTER SMALL PERMEASE PROTEIN YIAM"/>
    <property type="match status" value="1"/>
</dbReference>
<keyword evidence="2 9" id="KW-0813">Transport</keyword>
<evidence type="ECO:0000256" key="8">
    <source>
        <dbReference type="ARBA" id="ARBA00038436"/>
    </source>
</evidence>
<feature type="transmembrane region" description="Helical" evidence="9">
    <location>
        <begin position="27"/>
        <end position="52"/>
    </location>
</feature>
<proteinExistence type="inferred from homology"/>
<comment type="similarity">
    <text evidence="8 9">Belongs to the TRAP transporter small permease family.</text>
</comment>
<dbReference type="RefSeq" id="WP_089991041.1">
    <property type="nucleotide sequence ID" value="NZ_FOIZ01000001.1"/>
</dbReference>
<dbReference type="InterPro" id="IPR055348">
    <property type="entry name" value="DctQ"/>
</dbReference>
<dbReference type="Pfam" id="PF04290">
    <property type="entry name" value="DctQ"/>
    <property type="match status" value="1"/>
</dbReference>
<feature type="transmembrane region" description="Helical" evidence="9">
    <location>
        <begin position="67"/>
        <end position="84"/>
    </location>
</feature>
<comment type="subunit">
    <text evidence="9">The complex comprises the extracytoplasmic solute receptor protein and the two transmembrane proteins.</text>
</comment>
<evidence type="ECO:0000313" key="11">
    <source>
        <dbReference type="EMBL" id="SEW09617.1"/>
    </source>
</evidence>
<evidence type="ECO:0000313" key="12">
    <source>
        <dbReference type="Proteomes" id="UP000199167"/>
    </source>
</evidence>
<evidence type="ECO:0000256" key="4">
    <source>
        <dbReference type="ARBA" id="ARBA00022519"/>
    </source>
</evidence>
<keyword evidence="5 9" id="KW-0812">Transmembrane</keyword>
<dbReference type="InterPro" id="IPR007387">
    <property type="entry name" value="TRAP_DctQ"/>
</dbReference>
<reference evidence="11 12" key="1">
    <citation type="submission" date="2016-10" db="EMBL/GenBank/DDBJ databases">
        <authorList>
            <person name="de Groot N.N."/>
        </authorList>
    </citation>
    <scope>NUCLEOTIDE SEQUENCE [LARGE SCALE GENOMIC DNA]</scope>
    <source>
        <strain evidence="11 12">DSM 17925</strain>
    </source>
</reference>
<evidence type="ECO:0000256" key="9">
    <source>
        <dbReference type="RuleBase" id="RU369079"/>
    </source>
</evidence>
<keyword evidence="12" id="KW-1185">Reference proteome</keyword>
<comment type="subcellular location">
    <subcellularLocation>
        <location evidence="1 9">Cell inner membrane</location>
        <topology evidence="1 9">Multi-pass membrane protein</topology>
    </subcellularLocation>
</comment>
<evidence type="ECO:0000259" key="10">
    <source>
        <dbReference type="Pfam" id="PF04290"/>
    </source>
</evidence>
<feature type="transmembrane region" description="Helical" evidence="9">
    <location>
        <begin position="149"/>
        <end position="173"/>
    </location>
</feature>
<comment type="caution">
    <text evidence="9">Lacks conserved residue(s) required for the propagation of feature annotation.</text>
</comment>
<feature type="transmembrane region" description="Helical" evidence="9">
    <location>
        <begin position="105"/>
        <end position="129"/>
    </location>
</feature>
<name>A0A1I0P602_9RHOB</name>
<keyword evidence="4 9" id="KW-0997">Cell inner membrane</keyword>
<evidence type="ECO:0000256" key="6">
    <source>
        <dbReference type="ARBA" id="ARBA00022989"/>
    </source>
</evidence>
<feature type="domain" description="Tripartite ATP-independent periplasmic transporters DctQ component" evidence="10">
    <location>
        <begin position="42"/>
        <end position="175"/>
    </location>
</feature>